<dbReference type="PIRSF" id="PIRSF016557">
    <property type="entry name" value="Caps_synth_CpsB"/>
    <property type="match status" value="1"/>
</dbReference>
<dbReference type="PANTHER" id="PTHR39181:SF1">
    <property type="entry name" value="TYROSINE-PROTEIN PHOSPHATASE YWQE"/>
    <property type="match status" value="1"/>
</dbReference>
<organism evidence="2">
    <name type="scientific">hydrocarbon metagenome</name>
    <dbReference type="NCBI Taxonomy" id="938273"/>
    <lineage>
        <taxon>unclassified sequences</taxon>
        <taxon>metagenomes</taxon>
        <taxon>ecological metagenomes</taxon>
    </lineage>
</organism>
<evidence type="ECO:0000256" key="1">
    <source>
        <dbReference type="ARBA" id="ARBA00022801"/>
    </source>
</evidence>
<reference evidence="2" key="1">
    <citation type="journal article" date="2015" name="Proc. Natl. Acad. Sci. U.S.A.">
        <title>Networks of energetic and metabolic interactions define dynamics in microbial communities.</title>
        <authorList>
            <person name="Embree M."/>
            <person name="Liu J.K."/>
            <person name="Al-Bassam M.M."/>
            <person name="Zengler K."/>
        </authorList>
    </citation>
    <scope>NUCLEOTIDE SEQUENCE</scope>
</reference>
<dbReference type="AlphaFoldDB" id="A0A0W8FS63"/>
<dbReference type="EC" id="3.1.3.48" evidence="2"/>
<accession>A0A0W8FS63</accession>
<comment type="caution">
    <text evidence="2">The sequence shown here is derived from an EMBL/GenBank/DDBJ whole genome shotgun (WGS) entry which is preliminary data.</text>
</comment>
<name>A0A0W8FS63_9ZZZZ</name>
<dbReference type="InterPro" id="IPR016195">
    <property type="entry name" value="Pol/histidinol_Pase-like"/>
</dbReference>
<dbReference type="PANTHER" id="PTHR39181">
    <property type="entry name" value="TYROSINE-PROTEIN PHOSPHATASE YWQE"/>
    <property type="match status" value="1"/>
</dbReference>
<dbReference type="GO" id="GO:0004725">
    <property type="term" value="F:protein tyrosine phosphatase activity"/>
    <property type="evidence" value="ECO:0007669"/>
    <property type="project" value="UniProtKB-EC"/>
</dbReference>
<dbReference type="GO" id="GO:0030145">
    <property type="term" value="F:manganese ion binding"/>
    <property type="evidence" value="ECO:0007669"/>
    <property type="project" value="InterPro"/>
</dbReference>
<dbReference type="Gene3D" id="3.20.20.140">
    <property type="entry name" value="Metal-dependent hydrolases"/>
    <property type="match status" value="1"/>
</dbReference>
<gene>
    <name evidence="2" type="ORF">ASZ90_006463</name>
</gene>
<keyword evidence="1 2" id="KW-0378">Hydrolase</keyword>
<proteinExistence type="predicted"/>
<sequence>MIDFHCHILPGLDDGPKTIDEAVEMAAALCKAGFTGVYCTPHLIKSVYEANNELVRESLVALQKRLNNENISLKLYPGREYYLDEFLSGYLENPLPLGGTNFIMLEIPIHISPELIKEACYLIKRRGFIPMIAHPERCNIFSTPQQKEKSWFKFTNSQRNDKNSKQYKSSRLVEYLKDIGCAFQGNFGSFIGLYGERAQKTANTLRKMEVYTHFGTDLHSRAGIKYLKGDVKGEG</sequence>
<evidence type="ECO:0000313" key="2">
    <source>
        <dbReference type="EMBL" id="KUG23736.1"/>
    </source>
</evidence>
<dbReference type="Pfam" id="PF19567">
    <property type="entry name" value="CpsB_CapC"/>
    <property type="match status" value="1"/>
</dbReference>
<dbReference type="SUPFAM" id="SSF89550">
    <property type="entry name" value="PHP domain-like"/>
    <property type="match status" value="1"/>
</dbReference>
<dbReference type="InterPro" id="IPR016667">
    <property type="entry name" value="Caps_polysacc_synth_CpsB/CapC"/>
</dbReference>
<dbReference type="EMBL" id="LNQE01000889">
    <property type="protein sequence ID" value="KUG23736.1"/>
    <property type="molecule type" value="Genomic_DNA"/>
</dbReference>
<protein>
    <submittedName>
        <fullName evidence="2">Manganese-dependent protein-tyrosine phosphatase</fullName>
        <ecNumber evidence="2">3.1.3.48</ecNumber>
    </submittedName>
</protein>